<dbReference type="Pfam" id="PF16077">
    <property type="entry name" value="Spaetzle"/>
    <property type="match status" value="1"/>
</dbReference>
<dbReference type="GO" id="GO:0005615">
    <property type="term" value="C:extracellular space"/>
    <property type="evidence" value="ECO:0007669"/>
    <property type="project" value="UniProtKB-ARBA"/>
</dbReference>
<dbReference type="EMBL" id="JARKHS020003112">
    <property type="protein sequence ID" value="KAK8786030.1"/>
    <property type="molecule type" value="Genomic_DNA"/>
</dbReference>
<feature type="compositionally biased region" description="Polar residues" evidence="4">
    <location>
        <begin position="210"/>
        <end position="223"/>
    </location>
</feature>
<feature type="region of interest" description="Disordered" evidence="4">
    <location>
        <begin position="386"/>
        <end position="409"/>
    </location>
</feature>
<evidence type="ECO:0000259" key="6">
    <source>
        <dbReference type="Pfam" id="PF16077"/>
    </source>
</evidence>
<dbReference type="InterPro" id="IPR029034">
    <property type="entry name" value="Cystine-knot_cytokine"/>
</dbReference>
<keyword evidence="2" id="KW-1015">Disulfide bond</keyword>
<accession>A0AAQ4FFS6</accession>
<dbReference type="GO" id="GO:0045087">
    <property type="term" value="P:innate immune response"/>
    <property type="evidence" value="ECO:0007669"/>
    <property type="project" value="TreeGrafter"/>
</dbReference>
<protein>
    <recommendedName>
        <fullName evidence="6">Spaetzle domain-containing protein</fullName>
    </recommendedName>
</protein>
<evidence type="ECO:0000256" key="2">
    <source>
        <dbReference type="ARBA" id="ARBA00023157"/>
    </source>
</evidence>
<dbReference type="SUPFAM" id="SSF57501">
    <property type="entry name" value="Cystine-knot cytokines"/>
    <property type="match status" value="1"/>
</dbReference>
<dbReference type="Proteomes" id="UP001321473">
    <property type="component" value="Unassembled WGS sequence"/>
</dbReference>
<feature type="compositionally biased region" description="Basic residues" evidence="4">
    <location>
        <begin position="396"/>
        <end position="408"/>
    </location>
</feature>
<evidence type="ECO:0000256" key="1">
    <source>
        <dbReference type="ARBA" id="ARBA00022729"/>
    </source>
</evidence>
<evidence type="ECO:0000313" key="7">
    <source>
        <dbReference type="EMBL" id="KAK8786030.1"/>
    </source>
</evidence>
<dbReference type="PANTHER" id="PTHR23199">
    <property type="entry name" value="NEUROTROPHIN 1-RELATED"/>
    <property type="match status" value="1"/>
</dbReference>
<feature type="compositionally biased region" description="Basic and acidic residues" evidence="4">
    <location>
        <begin position="99"/>
        <end position="115"/>
    </location>
</feature>
<reference evidence="7 8" key="1">
    <citation type="journal article" date="2023" name="Arcadia Sci">
        <title>De novo assembly of a long-read Amblyomma americanum tick genome.</title>
        <authorList>
            <person name="Chou S."/>
            <person name="Poskanzer K.E."/>
            <person name="Rollins M."/>
            <person name="Thuy-Boun P.S."/>
        </authorList>
    </citation>
    <scope>NUCLEOTIDE SEQUENCE [LARGE SCALE GENOMIC DNA]</scope>
    <source>
        <strain evidence="7">F_SG_1</strain>
        <tissue evidence="7">Salivary glands</tissue>
    </source>
</reference>
<dbReference type="GO" id="GO:0005121">
    <property type="term" value="F:Toll binding"/>
    <property type="evidence" value="ECO:0007669"/>
    <property type="project" value="TreeGrafter"/>
</dbReference>
<feature type="chain" id="PRO_5042854405" description="Spaetzle domain-containing protein" evidence="5">
    <location>
        <begin position="25"/>
        <end position="534"/>
    </location>
</feature>
<keyword evidence="1 5" id="KW-0732">Signal</keyword>
<dbReference type="InterPro" id="IPR052444">
    <property type="entry name" value="Spz/Toll_ligand-like"/>
</dbReference>
<feature type="domain" description="Spaetzle" evidence="6">
    <location>
        <begin position="456"/>
        <end position="528"/>
    </location>
</feature>
<feature type="region of interest" description="Disordered" evidence="4">
    <location>
        <begin position="286"/>
        <end position="307"/>
    </location>
</feature>
<keyword evidence="3" id="KW-0325">Glycoprotein</keyword>
<feature type="compositionally biased region" description="Basic and acidic residues" evidence="4">
    <location>
        <begin position="132"/>
        <end position="152"/>
    </location>
</feature>
<sequence>MASVIVFLAVTCAPSCFLASASDSEEVLPSVRYRDYNSRENQPKAHRNTPEFVKDLYSLQSIPVPGVDYEFLPVPVKFPGDYRNGGSDNQEDKDEASDSAEKRSYKEPAPEKSDVVSETDEGAGVQNEETQDSAKQDLPRKAVFDSSDERYDSSLPRSDSGSNQRGYESYPPRLPPPSELRPRLESQFRASSTYPGRKDVEAPRSGFLGVSQTRLEPQPTFSANGGRGNDDRSLKPTVEFHFDIPNDKFHTDLAQGRFSTFKEVPSSLDTLVSSDVSFLNKMIADPPIPENLTRDGTDRSYNRGGDRANTMVHIFPSIQQQPNRPALEAYQGYRSSGSPAPERYESSPGSYEDGGNNGRSDSGSRGYSSERDYPYRAAASTVHIKASKIANETPRAKRASKTSGHRQTRISPDFIEKKPKPSQARATSHEAVRAASCIEKIAAQPFCLNDSSYPTGKDVLGEWKTIVNVKGFSQEVLLDTCSTEKSPCSARPPKSCVQSYQVQRLALYDEHARKLYSGEFRVPAGCTCGGDARV</sequence>
<dbReference type="PANTHER" id="PTHR23199:SF12">
    <property type="entry name" value="NEUROTROPHIN 1-RELATED"/>
    <property type="match status" value="1"/>
</dbReference>
<proteinExistence type="predicted"/>
<feature type="compositionally biased region" description="Low complexity" evidence="4">
    <location>
        <begin position="358"/>
        <end position="367"/>
    </location>
</feature>
<gene>
    <name evidence="7" type="ORF">V5799_007605</name>
</gene>
<comment type="caution">
    <text evidence="7">The sequence shown here is derived from an EMBL/GenBank/DDBJ whole genome shotgun (WGS) entry which is preliminary data.</text>
</comment>
<dbReference type="GO" id="GO:0021556">
    <property type="term" value="P:central nervous system formation"/>
    <property type="evidence" value="ECO:0007669"/>
    <property type="project" value="TreeGrafter"/>
</dbReference>
<evidence type="ECO:0000256" key="4">
    <source>
        <dbReference type="SAM" id="MobiDB-lite"/>
    </source>
</evidence>
<feature type="compositionally biased region" description="Polar residues" evidence="4">
    <location>
        <begin position="155"/>
        <end position="166"/>
    </location>
</feature>
<evidence type="ECO:0000256" key="5">
    <source>
        <dbReference type="SAM" id="SignalP"/>
    </source>
</evidence>
<feature type="compositionally biased region" description="Basic and acidic residues" evidence="4">
    <location>
        <begin position="292"/>
        <end position="306"/>
    </location>
</feature>
<evidence type="ECO:0000256" key="3">
    <source>
        <dbReference type="ARBA" id="ARBA00023180"/>
    </source>
</evidence>
<dbReference type="Gene3D" id="2.10.90.10">
    <property type="entry name" value="Cystine-knot cytokines"/>
    <property type="match status" value="1"/>
</dbReference>
<feature type="signal peptide" evidence="5">
    <location>
        <begin position="1"/>
        <end position="24"/>
    </location>
</feature>
<keyword evidence="8" id="KW-1185">Reference proteome</keyword>
<name>A0AAQ4FFS6_AMBAM</name>
<feature type="region of interest" description="Disordered" evidence="4">
    <location>
        <begin position="80"/>
        <end position="231"/>
    </location>
</feature>
<evidence type="ECO:0000313" key="8">
    <source>
        <dbReference type="Proteomes" id="UP001321473"/>
    </source>
</evidence>
<feature type="compositionally biased region" description="Acidic residues" evidence="4">
    <location>
        <begin position="89"/>
        <end position="98"/>
    </location>
</feature>
<dbReference type="AlphaFoldDB" id="A0AAQ4FFS6"/>
<feature type="region of interest" description="Disordered" evidence="4">
    <location>
        <begin position="331"/>
        <end position="370"/>
    </location>
</feature>
<organism evidence="7 8">
    <name type="scientific">Amblyomma americanum</name>
    <name type="common">Lone star tick</name>
    <dbReference type="NCBI Taxonomy" id="6943"/>
    <lineage>
        <taxon>Eukaryota</taxon>
        <taxon>Metazoa</taxon>
        <taxon>Ecdysozoa</taxon>
        <taxon>Arthropoda</taxon>
        <taxon>Chelicerata</taxon>
        <taxon>Arachnida</taxon>
        <taxon>Acari</taxon>
        <taxon>Parasitiformes</taxon>
        <taxon>Ixodida</taxon>
        <taxon>Ixodoidea</taxon>
        <taxon>Ixodidae</taxon>
        <taxon>Amblyomminae</taxon>
        <taxon>Amblyomma</taxon>
    </lineage>
</organism>
<dbReference type="InterPro" id="IPR032104">
    <property type="entry name" value="Spaetzle"/>
</dbReference>
<dbReference type="GO" id="GO:0008083">
    <property type="term" value="F:growth factor activity"/>
    <property type="evidence" value="ECO:0007669"/>
    <property type="project" value="TreeGrafter"/>
</dbReference>